<dbReference type="EMBL" id="CAFBON010000135">
    <property type="protein sequence ID" value="CAB4994028.1"/>
    <property type="molecule type" value="Genomic_DNA"/>
</dbReference>
<sequence>MSYIYTAVVSMKDPDAFAAAGKTWAEQRARTKFGALSSSAMQIVMGGESAGLVYVNFEYETADAAMAGFAALYADKKYVTLIREQEVKIHRRSLMRVQAEFGARDGQFASILQLGGRPVDDKTTLSNFRVNWGHIKRGANGLTVLQPVAAGPVPFSGIVLAWTDSLDGLLAAATKNFADPKVQEHMAASGSHVLGRLLARRLF</sequence>
<dbReference type="EMBL" id="CAFBQP010000033">
    <property type="protein sequence ID" value="CAB5061095.1"/>
    <property type="molecule type" value="Genomic_DNA"/>
</dbReference>
<evidence type="ECO:0000313" key="1">
    <source>
        <dbReference type="EMBL" id="CAB4736485.1"/>
    </source>
</evidence>
<organism evidence="4">
    <name type="scientific">freshwater metagenome</name>
    <dbReference type="NCBI Taxonomy" id="449393"/>
    <lineage>
        <taxon>unclassified sequences</taxon>
        <taxon>metagenomes</taxon>
        <taxon>ecological metagenomes</taxon>
    </lineage>
</organism>
<gene>
    <name evidence="1" type="ORF">UFOPK2806_00071</name>
    <name evidence="2" type="ORF">UFOPK3001_01063</name>
    <name evidence="3" type="ORF">UFOPK3954_01349</name>
    <name evidence="4" type="ORF">UFOPK4306_01025</name>
</gene>
<dbReference type="AlphaFoldDB" id="A0A6J7U5N8"/>
<protein>
    <submittedName>
        <fullName evidence="4">Unannotated protein</fullName>
    </submittedName>
</protein>
<evidence type="ECO:0000313" key="4">
    <source>
        <dbReference type="EMBL" id="CAB5061095.1"/>
    </source>
</evidence>
<dbReference type="EMBL" id="CAFAAJ010000058">
    <property type="protein sequence ID" value="CAB4802799.1"/>
    <property type="molecule type" value="Genomic_DNA"/>
</dbReference>
<dbReference type="EMBL" id="CAEZYY010000001">
    <property type="protein sequence ID" value="CAB4736485.1"/>
    <property type="molecule type" value="Genomic_DNA"/>
</dbReference>
<evidence type="ECO:0000313" key="2">
    <source>
        <dbReference type="EMBL" id="CAB4802799.1"/>
    </source>
</evidence>
<evidence type="ECO:0000313" key="3">
    <source>
        <dbReference type="EMBL" id="CAB4994028.1"/>
    </source>
</evidence>
<reference evidence="4" key="1">
    <citation type="submission" date="2020-05" db="EMBL/GenBank/DDBJ databases">
        <authorList>
            <person name="Chiriac C."/>
            <person name="Salcher M."/>
            <person name="Ghai R."/>
            <person name="Kavagutti S V."/>
        </authorList>
    </citation>
    <scope>NUCLEOTIDE SEQUENCE</scope>
</reference>
<accession>A0A6J7U5N8</accession>
<name>A0A6J7U5N8_9ZZZZ</name>
<proteinExistence type="predicted"/>